<keyword evidence="3 5" id="KW-0698">rRNA processing</keyword>
<dbReference type="Gene3D" id="2.40.30.60">
    <property type="entry name" value="RimM"/>
    <property type="match status" value="1"/>
</dbReference>
<dbReference type="RefSeq" id="WP_110401694.1">
    <property type="nucleotide sequence ID" value="NZ_QJJS01000015.1"/>
</dbReference>
<keyword evidence="9" id="KW-1185">Reference proteome</keyword>
<evidence type="ECO:0000259" key="7">
    <source>
        <dbReference type="Pfam" id="PF24986"/>
    </source>
</evidence>
<dbReference type="Pfam" id="PF01782">
    <property type="entry name" value="RimM"/>
    <property type="match status" value="1"/>
</dbReference>
<dbReference type="HAMAP" id="MF_00014">
    <property type="entry name" value="Ribosome_mat_RimM"/>
    <property type="match status" value="1"/>
</dbReference>
<dbReference type="PANTHER" id="PTHR33692">
    <property type="entry name" value="RIBOSOME MATURATION FACTOR RIMM"/>
    <property type="match status" value="1"/>
</dbReference>
<evidence type="ECO:0000256" key="4">
    <source>
        <dbReference type="ARBA" id="ARBA00023186"/>
    </source>
</evidence>
<evidence type="ECO:0000313" key="8">
    <source>
        <dbReference type="EMBL" id="PXW94187.1"/>
    </source>
</evidence>
<comment type="domain">
    <text evidence="5">The PRC barrel domain binds ribosomal protein uS19.</text>
</comment>
<keyword evidence="1 5" id="KW-0963">Cytoplasm</keyword>
<sequence length="195" mass="21402">MSSIDDDIVWPEDAIEVAKVIDAWGIKGWIRVHPYSADPQAVFSSRRWFVQPPADRPVLAGAAALPRVLCITHAKEHGDGVVAAAQEIPDRNTAEALKGARIFVSRSSFPTVGDGEYYWVDLIGLQVVNRADEVLGTVVDLAETGAQSVLRLVRTETDAGGKSREVECLIPFVSAYIDEVSLERRRIVADWGLDY</sequence>
<dbReference type="NCBIfam" id="TIGR02273">
    <property type="entry name" value="16S_RimM"/>
    <property type="match status" value="1"/>
</dbReference>
<dbReference type="GO" id="GO:0043022">
    <property type="term" value="F:ribosome binding"/>
    <property type="evidence" value="ECO:0007669"/>
    <property type="project" value="InterPro"/>
</dbReference>
<organism evidence="8 9">
    <name type="scientific">Sphaerotilus hippei</name>
    <dbReference type="NCBI Taxonomy" id="744406"/>
    <lineage>
        <taxon>Bacteria</taxon>
        <taxon>Pseudomonadati</taxon>
        <taxon>Pseudomonadota</taxon>
        <taxon>Betaproteobacteria</taxon>
        <taxon>Burkholderiales</taxon>
        <taxon>Sphaerotilaceae</taxon>
        <taxon>Sphaerotilus</taxon>
    </lineage>
</organism>
<feature type="domain" description="RimM N-terminal" evidence="6">
    <location>
        <begin position="17"/>
        <end position="107"/>
    </location>
</feature>
<dbReference type="SUPFAM" id="SSF50447">
    <property type="entry name" value="Translation proteins"/>
    <property type="match status" value="1"/>
</dbReference>
<dbReference type="AlphaFoldDB" id="A0A318GXF1"/>
<dbReference type="GO" id="GO:0042274">
    <property type="term" value="P:ribosomal small subunit biogenesis"/>
    <property type="evidence" value="ECO:0007669"/>
    <property type="project" value="UniProtKB-UniRule"/>
</dbReference>
<keyword evidence="4 5" id="KW-0143">Chaperone</keyword>
<dbReference type="GO" id="GO:0005840">
    <property type="term" value="C:ribosome"/>
    <property type="evidence" value="ECO:0007669"/>
    <property type="project" value="InterPro"/>
</dbReference>
<comment type="subunit">
    <text evidence="5">Binds ribosomal protein uS19.</text>
</comment>
<evidence type="ECO:0000256" key="3">
    <source>
        <dbReference type="ARBA" id="ARBA00022552"/>
    </source>
</evidence>
<evidence type="ECO:0000256" key="1">
    <source>
        <dbReference type="ARBA" id="ARBA00022490"/>
    </source>
</evidence>
<comment type="caution">
    <text evidence="8">The sequence shown here is derived from an EMBL/GenBank/DDBJ whole genome shotgun (WGS) entry which is preliminary data.</text>
</comment>
<dbReference type="InterPro" id="IPR002676">
    <property type="entry name" value="RimM_N"/>
</dbReference>
<dbReference type="EMBL" id="QJJS01000015">
    <property type="protein sequence ID" value="PXW94187.1"/>
    <property type="molecule type" value="Genomic_DNA"/>
</dbReference>
<dbReference type="Proteomes" id="UP000247811">
    <property type="component" value="Unassembled WGS sequence"/>
</dbReference>
<comment type="similarity">
    <text evidence="5">Belongs to the RimM family.</text>
</comment>
<evidence type="ECO:0000313" key="9">
    <source>
        <dbReference type="Proteomes" id="UP000247811"/>
    </source>
</evidence>
<evidence type="ECO:0000259" key="6">
    <source>
        <dbReference type="Pfam" id="PF01782"/>
    </source>
</evidence>
<name>A0A318GXF1_9BURK</name>
<keyword evidence="2 5" id="KW-0690">Ribosome biogenesis</keyword>
<gene>
    <name evidence="5" type="primary">rimM</name>
    <name evidence="8" type="ORF">C7444_11582</name>
</gene>
<reference evidence="8 9" key="1">
    <citation type="submission" date="2018-05" db="EMBL/GenBank/DDBJ databases">
        <title>Genomic Encyclopedia of Type Strains, Phase IV (KMG-IV): sequencing the most valuable type-strain genomes for metagenomic binning, comparative biology and taxonomic classification.</title>
        <authorList>
            <person name="Goeker M."/>
        </authorList>
    </citation>
    <scope>NUCLEOTIDE SEQUENCE [LARGE SCALE GENOMIC DNA]</scope>
    <source>
        <strain evidence="8 9">DSM 566</strain>
    </source>
</reference>
<evidence type="ECO:0000256" key="2">
    <source>
        <dbReference type="ARBA" id="ARBA00022517"/>
    </source>
</evidence>
<comment type="subcellular location">
    <subcellularLocation>
        <location evidence="5">Cytoplasm</location>
    </subcellularLocation>
</comment>
<proteinExistence type="inferred from homology"/>
<dbReference type="GO" id="GO:0006364">
    <property type="term" value="P:rRNA processing"/>
    <property type="evidence" value="ECO:0007669"/>
    <property type="project" value="UniProtKB-UniRule"/>
</dbReference>
<comment type="function">
    <text evidence="5">An accessory protein needed during the final step in the assembly of 30S ribosomal subunit, possibly for assembly of the head region. Essential for efficient processing of 16S rRNA. May be needed both before and after RbfA during the maturation of 16S rRNA. It has affinity for free ribosomal 30S subunits but not for 70S ribosomes.</text>
</comment>
<dbReference type="InterPro" id="IPR056792">
    <property type="entry name" value="PRC_RimM"/>
</dbReference>
<dbReference type="InterPro" id="IPR011961">
    <property type="entry name" value="RimM"/>
</dbReference>
<dbReference type="Pfam" id="PF24986">
    <property type="entry name" value="PRC_RimM"/>
    <property type="match status" value="1"/>
</dbReference>
<dbReference type="Gene3D" id="2.30.30.240">
    <property type="entry name" value="PRC-barrel domain"/>
    <property type="match status" value="1"/>
</dbReference>
<feature type="domain" description="Ribosome maturation factor RimM PRC barrel" evidence="7">
    <location>
        <begin position="119"/>
        <end position="191"/>
    </location>
</feature>
<evidence type="ECO:0000256" key="5">
    <source>
        <dbReference type="HAMAP-Rule" id="MF_00014"/>
    </source>
</evidence>
<dbReference type="InterPro" id="IPR009000">
    <property type="entry name" value="Transl_B-barrel_sf"/>
</dbReference>
<accession>A0A318GXF1</accession>
<dbReference type="PANTHER" id="PTHR33692:SF1">
    <property type="entry name" value="RIBOSOME MATURATION FACTOR RIMM"/>
    <property type="match status" value="1"/>
</dbReference>
<dbReference type="InterPro" id="IPR011033">
    <property type="entry name" value="PRC_barrel-like_sf"/>
</dbReference>
<dbReference type="InterPro" id="IPR036976">
    <property type="entry name" value="RimM_N_sf"/>
</dbReference>
<protein>
    <recommendedName>
        <fullName evidence="5">Ribosome maturation factor RimM</fullName>
    </recommendedName>
</protein>
<dbReference type="SUPFAM" id="SSF50346">
    <property type="entry name" value="PRC-barrel domain"/>
    <property type="match status" value="1"/>
</dbReference>
<dbReference type="OrthoDB" id="9783509at2"/>
<dbReference type="GO" id="GO:0005737">
    <property type="term" value="C:cytoplasm"/>
    <property type="evidence" value="ECO:0007669"/>
    <property type="project" value="UniProtKB-SubCell"/>
</dbReference>